<dbReference type="PANTHER" id="PTHR42107:SF1">
    <property type="entry name" value="WHIM1 DOMAIN-CONTAINING PROTEIN"/>
    <property type="match status" value="1"/>
</dbReference>
<dbReference type="PANTHER" id="PTHR42107">
    <property type="entry name" value="YALI0D24453P"/>
    <property type="match status" value="1"/>
</dbReference>
<dbReference type="Pfam" id="PF15612">
    <property type="entry name" value="WHIM1"/>
    <property type="match status" value="1"/>
</dbReference>
<feature type="compositionally biased region" description="Polar residues" evidence="3">
    <location>
        <begin position="494"/>
        <end position="513"/>
    </location>
</feature>
<feature type="compositionally biased region" description="Basic residues" evidence="3">
    <location>
        <begin position="387"/>
        <end position="396"/>
    </location>
</feature>
<feature type="region of interest" description="Disordered" evidence="3">
    <location>
        <begin position="1"/>
        <end position="38"/>
    </location>
</feature>
<evidence type="ECO:0000256" key="3">
    <source>
        <dbReference type="SAM" id="MobiDB-lite"/>
    </source>
</evidence>
<evidence type="ECO:0000313" key="7">
    <source>
        <dbReference type="Proteomes" id="UP000383932"/>
    </source>
</evidence>
<dbReference type="OrthoDB" id="205403at2759"/>
<sequence length="535" mass="59996">MEPNPPLNPPESAPNEVARQKDEASNKVVALSEPKTDHPSSRWETAYVYAFIVKFTGLRGKDGLDSPVDLEEALLFPGPTPVLEQVLARFVLNLRPGSRNTGPNLIARTTQTILEEFLRTNERSCWWDDALHHNGDPFAGHDGDVFTLPWDTKLQILRQLVDYQLQHSVLIRDIVDTVWGARPAKHRKGAKKEAPPPAAAGYTKNQLLIEPLGQDRTRRRFWVLDDSPRVYVSGNPWKSHCVFYSTSSTRDEYLNTIEYLKSTLPKAPTGKSARRPRFEQAQVDLIDKLENTHLEAVDNELGRLERARKRAEKRSMMLAQAELRTTRTRRQTKRPDYVYDADDFEDDYEDNTGERSDEEFDGESSHTTPDEDMNDYVPEDGEGQLRRSTRNAGKRPRQPEAKPVGRRSARLAENNADNSSTKSFDDDIDINYGKVVKRARTTTASPLNVDQLSLEGDQKSKPAYVEVEPAPGKRASKFWFYAVESPNAGAGSASIDQESTKSGQNNTSRSSMDVDTPAQPNGLGLDLDGGSVNGM</sequence>
<evidence type="ECO:0000256" key="2">
    <source>
        <dbReference type="ARBA" id="ARBA00023242"/>
    </source>
</evidence>
<feature type="region of interest" description="Disordered" evidence="3">
    <location>
        <begin position="310"/>
        <end position="427"/>
    </location>
</feature>
<reference evidence="6 7" key="1">
    <citation type="journal article" date="2019" name="Fungal Biol. Biotechnol.">
        <title>Draft genome sequence of fastidious pathogen Ceratobasidium theobromae, which causes vascular-streak dieback in Theobroma cacao.</title>
        <authorList>
            <person name="Ali S.S."/>
            <person name="Asman A."/>
            <person name="Shao J."/>
            <person name="Firmansyah A.P."/>
            <person name="Susilo A.W."/>
            <person name="Rosmana A."/>
            <person name="McMahon P."/>
            <person name="Junaid M."/>
            <person name="Guest D."/>
            <person name="Kheng T.Y."/>
            <person name="Meinhardt L.W."/>
            <person name="Bailey B.A."/>
        </authorList>
    </citation>
    <scope>NUCLEOTIDE SEQUENCE [LARGE SCALE GENOMIC DNA]</scope>
    <source>
        <strain evidence="6 7">CT2</strain>
    </source>
</reference>
<dbReference type="Proteomes" id="UP000383932">
    <property type="component" value="Unassembled WGS sequence"/>
</dbReference>
<organism evidence="6 7">
    <name type="scientific">Ceratobasidium theobromae</name>
    <dbReference type="NCBI Taxonomy" id="1582974"/>
    <lineage>
        <taxon>Eukaryota</taxon>
        <taxon>Fungi</taxon>
        <taxon>Dikarya</taxon>
        <taxon>Basidiomycota</taxon>
        <taxon>Agaricomycotina</taxon>
        <taxon>Agaricomycetes</taxon>
        <taxon>Cantharellales</taxon>
        <taxon>Ceratobasidiaceae</taxon>
        <taxon>Ceratobasidium</taxon>
    </lineage>
</organism>
<evidence type="ECO:0008006" key="8">
    <source>
        <dbReference type="Google" id="ProtNLM"/>
    </source>
</evidence>
<evidence type="ECO:0000313" key="6">
    <source>
        <dbReference type="EMBL" id="KAB5591345.1"/>
    </source>
</evidence>
<accession>A0A5N5QHY2</accession>
<protein>
    <recommendedName>
        <fullName evidence="8">WHIM1 domain-containing protein</fullName>
    </recommendedName>
</protein>
<dbReference type="InterPro" id="IPR028942">
    <property type="entry name" value="WHIM1_dom"/>
</dbReference>
<dbReference type="Pfam" id="PF15613">
    <property type="entry name" value="WSD"/>
    <property type="match status" value="1"/>
</dbReference>
<comment type="caution">
    <text evidence="6">The sequence shown here is derived from an EMBL/GenBank/DDBJ whole genome shotgun (WGS) entry which is preliminary data.</text>
</comment>
<feature type="domain" description="WHIM2" evidence="5">
    <location>
        <begin position="209"/>
        <end position="254"/>
    </location>
</feature>
<comment type="subcellular location">
    <subcellularLocation>
        <location evidence="1">Nucleus</location>
    </subcellularLocation>
</comment>
<proteinExistence type="predicted"/>
<dbReference type="AlphaFoldDB" id="A0A5N5QHY2"/>
<keyword evidence="7" id="KW-1185">Reference proteome</keyword>
<evidence type="ECO:0000259" key="5">
    <source>
        <dbReference type="Pfam" id="PF15613"/>
    </source>
</evidence>
<feature type="region of interest" description="Disordered" evidence="3">
    <location>
        <begin position="487"/>
        <end position="535"/>
    </location>
</feature>
<feature type="compositionally biased region" description="Pro residues" evidence="3">
    <location>
        <begin position="1"/>
        <end position="12"/>
    </location>
</feature>
<feature type="domain" description="WHIM1" evidence="4">
    <location>
        <begin position="142"/>
        <end position="176"/>
    </location>
</feature>
<evidence type="ECO:0000256" key="1">
    <source>
        <dbReference type="ARBA" id="ARBA00004123"/>
    </source>
</evidence>
<name>A0A5N5QHY2_9AGAM</name>
<dbReference type="GO" id="GO:0005634">
    <property type="term" value="C:nucleus"/>
    <property type="evidence" value="ECO:0007669"/>
    <property type="project" value="UniProtKB-SubCell"/>
</dbReference>
<keyword evidence="2" id="KW-0539">Nucleus</keyword>
<dbReference type="EMBL" id="SSOP01000110">
    <property type="protein sequence ID" value="KAB5591345.1"/>
    <property type="molecule type" value="Genomic_DNA"/>
</dbReference>
<evidence type="ECO:0000259" key="4">
    <source>
        <dbReference type="Pfam" id="PF15612"/>
    </source>
</evidence>
<feature type="compositionally biased region" description="Acidic residues" evidence="3">
    <location>
        <begin position="370"/>
        <end position="382"/>
    </location>
</feature>
<gene>
    <name evidence="6" type="ORF">CTheo_5218</name>
</gene>
<dbReference type="InterPro" id="IPR028941">
    <property type="entry name" value="WHIM2_dom"/>
</dbReference>
<feature type="compositionally biased region" description="Acidic residues" evidence="3">
    <location>
        <begin position="339"/>
        <end position="362"/>
    </location>
</feature>